<dbReference type="SUPFAM" id="SSF54631">
    <property type="entry name" value="CBS-domain pair"/>
    <property type="match status" value="1"/>
</dbReference>
<dbReference type="PANTHER" id="PTHR43080">
    <property type="entry name" value="CBS DOMAIN-CONTAINING PROTEIN CBSX3, MITOCHONDRIAL"/>
    <property type="match status" value="1"/>
</dbReference>
<dbReference type="Gene3D" id="3.10.580.10">
    <property type="entry name" value="CBS-domain"/>
    <property type="match status" value="1"/>
</dbReference>
<evidence type="ECO:0000256" key="2">
    <source>
        <dbReference type="PROSITE-ProRule" id="PRU00703"/>
    </source>
</evidence>
<evidence type="ECO:0000313" key="4">
    <source>
        <dbReference type="EMBL" id="QPJ63387.1"/>
    </source>
</evidence>
<dbReference type="PROSITE" id="PS51371">
    <property type="entry name" value="CBS"/>
    <property type="match status" value="2"/>
</dbReference>
<name>A0A7T0BYT0_9BACT</name>
<dbReference type="Pfam" id="PF00571">
    <property type="entry name" value="CBS"/>
    <property type="match status" value="2"/>
</dbReference>
<dbReference type="InterPro" id="IPR000644">
    <property type="entry name" value="CBS_dom"/>
</dbReference>
<organism evidence="4 5">
    <name type="scientific">Candidatus Nitronauta litoralis</name>
    <dbReference type="NCBI Taxonomy" id="2705533"/>
    <lineage>
        <taxon>Bacteria</taxon>
        <taxon>Pseudomonadati</taxon>
        <taxon>Nitrospinota/Tectimicrobiota group</taxon>
        <taxon>Nitrospinota</taxon>
        <taxon>Nitrospinia</taxon>
        <taxon>Nitrospinales</taxon>
        <taxon>Nitrospinaceae</taxon>
        <taxon>Candidatus Nitronauta</taxon>
    </lineage>
</organism>
<dbReference type="KEGG" id="nli:G3M70_16490"/>
<keyword evidence="1 2" id="KW-0129">CBS domain</keyword>
<sequence length="130" mass="14642">MPENLRVLEVMMPNFKKIEGTAKISDVLPQMKKDNLNAVLVEPRDKVDVYGILTLKDIARKVIGLNRRLHETHAYEIMSKPVLSIPGDMPVIYAARLMTNFNVSYGMVISSDQVAGLVSLNGIVHHWKDE</sequence>
<dbReference type="AlphaFoldDB" id="A0A7T0BYT0"/>
<dbReference type="InterPro" id="IPR051257">
    <property type="entry name" value="Diverse_CBS-Domain"/>
</dbReference>
<accession>A0A7T0BYT0</accession>
<dbReference type="EMBL" id="CP048685">
    <property type="protein sequence ID" value="QPJ63387.1"/>
    <property type="molecule type" value="Genomic_DNA"/>
</dbReference>
<dbReference type="PANTHER" id="PTHR43080:SF2">
    <property type="entry name" value="CBS DOMAIN-CONTAINING PROTEIN"/>
    <property type="match status" value="1"/>
</dbReference>
<dbReference type="SMART" id="SM00116">
    <property type="entry name" value="CBS"/>
    <property type="match status" value="2"/>
</dbReference>
<protein>
    <submittedName>
        <fullName evidence="4">CBS domain-containing protein</fullName>
    </submittedName>
</protein>
<dbReference type="InterPro" id="IPR046342">
    <property type="entry name" value="CBS_dom_sf"/>
</dbReference>
<evidence type="ECO:0000256" key="1">
    <source>
        <dbReference type="ARBA" id="ARBA00023122"/>
    </source>
</evidence>
<reference evidence="4 5" key="1">
    <citation type="submission" date="2020-02" db="EMBL/GenBank/DDBJ databases">
        <title>Genomic and physiological characterization of two novel Nitrospinaceae genera.</title>
        <authorList>
            <person name="Mueller A.J."/>
            <person name="Jung M.-Y."/>
            <person name="Strachan C.R."/>
            <person name="Herbold C.W."/>
            <person name="Kirkegaard R.H."/>
            <person name="Daims H."/>
        </authorList>
    </citation>
    <scope>NUCLEOTIDE SEQUENCE [LARGE SCALE GENOMIC DNA]</scope>
    <source>
        <strain evidence="4">EB</strain>
    </source>
</reference>
<dbReference type="Proteomes" id="UP000594688">
    <property type="component" value="Chromosome"/>
</dbReference>
<proteinExistence type="predicted"/>
<evidence type="ECO:0000259" key="3">
    <source>
        <dbReference type="PROSITE" id="PS51371"/>
    </source>
</evidence>
<evidence type="ECO:0000313" key="5">
    <source>
        <dbReference type="Proteomes" id="UP000594688"/>
    </source>
</evidence>
<feature type="domain" description="CBS" evidence="3">
    <location>
        <begin position="11"/>
        <end position="72"/>
    </location>
</feature>
<feature type="domain" description="CBS" evidence="3">
    <location>
        <begin position="78"/>
        <end position="130"/>
    </location>
</feature>
<gene>
    <name evidence="4" type="ORF">G3M70_16490</name>
</gene>